<dbReference type="AlphaFoldDB" id="A0A2S4PM35"/>
<feature type="non-terminal residue" evidence="2">
    <location>
        <position position="754"/>
    </location>
</feature>
<keyword evidence="3" id="KW-1185">Reference proteome</keyword>
<dbReference type="PANTHER" id="PTHR31569">
    <property type="entry name" value="SWIM-TYPE DOMAIN-CONTAINING PROTEIN"/>
    <property type="match status" value="1"/>
</dbReference>
<reference evidence="2 3" key="1">
    <citation type="submission" date="2017-10" db="EMBL/GenBank/DDBJ databases">
        <title>Development of genomic resources for the powdery mildew, Erysiphe pulchra.</title>
        <authorList>
            <person name="Wadl P.A."/>
            <person name="Mack B.M."/>
            <person name="Moore G."/>
            <person name="Beltz S.B."/>
        </authorList>
    </citation>
    <scope>NUCLEOTIDE SEQUENCE [LARGE SCALE GENOMIC DNA]</scope>
    <source>
        <strain evidence="2">Cflorida</strain>
    </source>
</reference>
<dbReference type="STRING" id="225359.A0A2S4PM35"/>
<dbReference type="Proteomes" id="UP000237438">
    <property type="component" value="Unassembled WGS sequence"/>
</dbReference>
<evidence type="ECO:0000313" key="3">
    <source>
        <dbReference type="Proteomes" id="UP000237438"/>
    </source>
</evidence>
<comment type="caution">
    <text evidence="2">The sequence shown here is derived from an EMBL/GenBank/DDBJ whole genome shotgun (WGS) entry which is preliminary data.</text>
</comment>
<dbReference type="CDD" id="cd09917">
    <property type="entry name" value="F-box_SF"/>
    <property type="match status" value="1"/>
</dbReference>
<dbReference type="PANTHER" id="PTHR31569:SF4">
    <property type="entry name" value="SWIM-TYPE DOMAIN-CONTAINING PROTEIN"/>
    <property type="match status" value="1"/>
</dbReference>
<sequence>MQIYDFMMRLPHNLCFRIADYLYFEDLLRVRLVSRSWYQAFCKADISAYAIQKQTSLPLEQFFQRFGVNYAKLDDKMKDECHRKYMINRIRREHGIASSIFELQYDLNDFLQFRYSEGRVVIIFRDNIIVEDLKTRKKSLFQYPRTANRRWTGRPWLDGQFLISLFLIKGRNGHLVIWNVISRHRYLIPIDLCIYDATSYQNQVGLVFTDFKYFQQTLFFFTWNEESGLQRLMTIQKHEDQNQKIVFAQISFHPSKKGVVFITIQTRMLTMYDSSTYGTKITVGNFHFIYFSQTVYCYENSQLVSTQQEVIKTRTLPAENVIQKYSNENQICFYAREPPFRWIEPGFEPHVFVKLSSVVNQGPEDLWQPIPRDLYRSALHQEPSRYDENVPAENHPSTVREESYVRWIKRPEGYVPLAQPRISSDETFYEHLIYDMSTRQFNRFKIPLHLTYQESLFGHGSLIWNDQVLIRACHENIEKLQVITLSKRLSGVWNGSVGKDDSSHSSRSSITRSENRLSCRSSPFKCQDGLQDNPNIEVYGDDNFVVLKADGRIKVWKFDEFKATIRKTGSRKVDCQWRANLKLTNVGWEFEVDSSAQHNHAPSESQLTHPILQRPSKIDAKQILTTLREQGVKILDRDVWNERQKWRTETLNGLSPSEALLEALENYGLNSGEKYQFEVETLTVDDKELALKNALTRVFPILTQLLCRWHISKNLQAKAAAIFSVSNSSTEEEKEHKNTQRDLFMIKWNTIANA</sequence>
<organism evidence="2 3">
    <name type="scientific">Erysiphe pulchra</name>
    <dbReference type="NCBI Taxonomy" id="225359"/>
    <lineage>
        <taxon>Eukaryota</taxon>
        <taxon>Fungi</taxon>
        <taxon>Dikarya</taxon>
        <taxon>Ascomycota</taxon>
        <taxon>Pezizomycotina</taxon>
        <taxon>Leotiomycetes</taxon>
        <taxon>Erysiphales</taxon>
        <taxon>Erysiphaceae</taxon>
        <taxon>Erysiphe</taxon>
    </lineage>
</organism>
<protein>
    <recommendedName>
        <fullName evidence="1">F-box domain-containing protein</fullName>
    </recommendedName>
</protein>
<proteinExistence type="predicted"/>
<dbReference type="SUPFAM" id="SSF81383">
    <property type="entry name" value="F-box domain"/>
    <property type="match status" value="1"/>
</dbReference>
<name>A0A2S4PM35_9PEZI</name>
<dbReference type="EMBL" id="PEDP01001915">
    <property type="protein sequence ID" value="POS83078.1"/>
    <property type="molecule type" value="Genomic_DNA"/>
</dbReference>
<dbReference type="InterPro" id="IPR001810">
    <property type="entry name" value="F-box_dom"/>
</dbReference>
<dbReference type="InterPro" id="IPR052579">
    <property type="entry name" value="Zinc_finger_SWIM"/>
</dbReference>
<dbReference type="InterPro" id="IPR036047">
    <property type="entry name" value="F-box-like_dom_sf"/>
</dbReference>
<accession>A0A2S4PM35</accession>
<gene>
    <name evidence="2" type="ORF">EPUL_004611</name>
</gene>
<dbReference type="Pfam" id="PF12937">
    <property type="entry name" value="F-box-like"/>
    <property type="match status" value="1"/>
</dbReference>
<evidence type="ECO:0000259" key="1">
    <source>
        <dbReference type="Pfam" id="PF12937"/>
    </source>
</evidence>
<dbReference type="OrthoDB" id="5279008at2759"/>
<dbReference type="Gene3D" id="1.20.1280.50">
    <property type="match status" value="1"/>
</dbReference>
<evidence type="ECO:0000313" key="2">
    <source>
        <dbReference type="EMBL" id="POS83078.1"/>
    </source>
</evidence>
<feature type="domain" description="F-box" evidence="1">
    <location>
        <begin position="9"/>
        <end position="41"/>
    </location>
</feature>